<sequence>MHLQDLLFPLDFTFKVTTLANRLSVTDANGRRALYVKQLHHDEFSESSLLNIDPFIDEITVFKDASEAEAIYTIKAVPWKNFTASFGFLDAKGQVLGYVARVTWVPELAAHYQVFDQHLQAIFTIREGAGWVRASDTALGKIPFIGLFTGYFFNPSYHVTRPGGALVATLQKQKSFLARKFTVYKESTCTVIEQEQILLSLLLMTIQERRRG</sequence>
<evidence type="ECO:0000313" key="2">
    <source>
        <dbReference type="Proteomes" id="UP000563094"/>
    </source>
</evidence>
<name>A0A839GRZ0_9BACT</name>
<evidence type="ECO:0000313" key="1">
    <source>
        <dbReference type="EMBL" id="MBA9077637.1"/>
    </source>
</evidence>
<keyword evidence="2" id="KW-1185">Reference proteome</keyword>
<organism evidence="1 2">
    <name type="scientific">Rufibacter quisquiliarum</name>
    <dbReference type="NCBI Taxonomy" id="1549639"/>
    <lineage>
        <taxon>Bacteria</taxon>
        <taxon>Pseudomonadati</taxon>
        <taxon>Bacteroidota</taxon>
        <taxon>Cytophagia</taxon>
        <taxon>Cytophagales</taxon>
        <taxon>Hymenobacteraceae</taxon>
        <taxon>Rufibacter</taxon>
    </lineage>
</organism>
<comment type="caution">
    <text evidence="1">The sequence shown here is derived from an EMBL/GenBank/DDBJ whole genome shotgun (WGS) entry which is preliminary data.</text>
</comment>
<reference evidence="1 2" key="1">
    <citation type="submission" date="2020-08" db="EMBL/GenBank/DDBJ databases">
        <title>Genomic Encyclopedia of Type Strains, Phase IV (KMG-IV): sequencing the most valuable type-strain genomes for metagenomic binning, comparative biology and taxonomic classification.</title>
        <authorList>
            <person name="Goeker M."/>
        </authorList>
    </citation>
    <scope>NUCLEOTIDE SEQUENCE [LARGE SCALE GENOMIC DNA]</scope>
    <source>
        <strain evidence="1 2">DSM 29854</strain>
    </source>
</reference>
<dbReference type="RefSeq" id="WP_182513111.1">
    <property type="nucleotide sequence ID" value="NZ_JACJIQ010000008.1"/>
</dbReference>
<accession>A0A839GRZ0</accession>
<dbReference type="EMBL" id="JACJIQ010000008">
    <property type="protein sequence ID" value="MBA9077637.1"/>
    <property type="molecule type" value="Genomic_DNA"/>
</dbReference>
<gene>
    <name evidence="1" type="ORF">FHS90_002355</name>
</gene>
<proteinExistence type="predicted"/>
<dbReference type="Proteomes" id="UP000563094">
    <property type="component" value="Unassembled WGS sequence"/>
</dbReference>
<protein>
    <submittedName>
        <fullName evidence="1">Uncharacterized protein</fullName>
    </submittedName>
</protein>
<dbReference type="AlphaFoldDB" id="A0A839GRZ0"/>